<evidence type="ECO:0000256" key="2">
    <source>
        <dbReference type="ARBA" id="ARBA00009033"/>
    </source>
</evidence>
<dbReference type="AlphaFoldDB" id="A0A5R9GQI1"/>
<proteinExistence type="inferred from homology"/>
<name>A0A5R9GQI1_9PROT</name>
<feature type="domain" description="Concentrative nucleoside transporter N-terminal" evidence="8">
    <location>
        <begin position="9"/>
        <end position="82"/>
    </location>
</feature>
<sequence>MESTAQGLLGLILITALAWQLSENRRAVNWRIAVAGLGLQLFLALLLLKLPLFQQLFLSLNGIIMALQNATQAGTAFVFGYLGGGATPFTDSNNGNSFILAFRALPLILVMSALSALLFYWRILPLLVKAFAWLLSRTMGIGGALGLSATANIFVGMIEAPLLVRPYLKEMSRSELFALMTSGMATIAGTMMALYAAILGHTIPDAMGHIFTASLISAPAALMIALIMIPGSTHTAPASLHNPNPATSSMDAVTRGATDGLKLLANIIVMLVVLVALVNLVNQILALLPSFNSAPLSLERMLGWLMAPMVWLMGIPWSEASTAGALMGTKTVLNEFIAYLQMAALPEGTLSQHSKLIMTYAMCGFANLGSLGIMLGGMAAMVPERRGEIVELGMKSIVAGTLATCLTGTIAGLILS</sequence>
<feature type="transmembrane region" description="Helical" evidence="7">
    <location>
        <begin position="60"/>
        <end position="82"/>
    </location>
</feature>
<dbReference type="InterPro" id="IPR008276">
    <property type="entry name" value="C_nuclsd_transpt"/>
</dbReference>
<keyword evidence="3" id="KW-1003">Cell membrane</keyword>
<dbReference type="InterPro" id="IPR011657">
    <property type="entry name" value="CNT_C_dom"/>
</dbReference>
<organism evidence="11 12">
    <name type="scientific">Mariprofundus erugo</name>
    <dbReference type="NCBI Taxonomy" id="2528639"/>
    <lineage>
        <taxon>Bacteria</taxon>
        <taxon>Pseudomonadati</taxon>
        <taxon>Pseudomonadota</taxon>
        <taxon>Candidatius Mariprofundia</taxon>
        <taxon>Mariprofundales</taxon>
        <taxon>Mariprofundaceae</taxon>
        <taxon>Mariprofundus</taxon>
    </lineage>
</organism>
<evidence type="ECO:0000259" key="9">
    <source>
        <dbReference type="Pfam" id="PF07662"/>
    </source>
</evidence>
<comment type="subcellular location">
    <subcellularLocation>
        <location evidence="1">Cell membrane</location>
        <topology evidence="1">Multi-pass membrane protein</topology>
    </subcellularLocation>
</comment>
<feature type="transmembrane region" description="Helical" evidence="7">
    <location>
        <begin position="28"/>
        <end position="48"/>
    </location>
</feature>
<comment type="similarity">
    <text evidence="2">Belongs to the concentrative nucleoside transporter (CNT) (TC 2.A.41) family.</text>
</comment>
<evidence type="ECO:0000256" key="7">
    <source>
        <dbReference type="SAM" id="Phobius"/>
    </source>
</evidence>
<feature type="transmembrane region" description="Helical" evidence="7">
    <location>
        <begin position="210"/>
        <end position="229"/>
    </location>
</feature>
<dbReference type="EMBL" id="VBRY01000003">
    <property type="protein sequence ID" value="TLS68190.1"/>
    <property type="molecule type" value="Genomic_DNA"/>
</dbReference>
<dbReference type="RefSeq" id="WP_138238526.1">
    <property type="nucleotide sequence ID" value="NZ_VBRY01000003.1"/>
</dbReference>
<evidence type="ECO:0000256" key="6">
    <source>
        <dbReference type="ARBA" id="ARBA00023136"/>
    </source>
</evidence>
<feature type="domain" description="Concentrative nucleoside transporter C-terminal" evidence="9">
    <location>
        <begin position="209"/>
        <end position="412"/>
    </location>
</feature>
<feature type="transmembrane region" description="Helical" evidence="7">
    <location>
        <begin position="392"/>
        <end position="415"/>
    </location>
</feature>
<evidence type="ECO:0000259" key="10">
    <source>
        <dbReference type="Pfam" id="PF07670"/>
    </source>
</evidence>
<feature type="transmembrane region" description="Helical" evidence="7">
    <location>
        <begin position="263"/>
        <end position="289"/>
    </location>
</feature>
<keyword evidence="6 7" id="KW-0472">Membrane</keyword>
<dbReference type="PANTHER" id="PTHR10590">
    <property type="entry name" value="SODIUM/NUCLEOSIDE COTRANSPORTER"/>
    <property type="match status" value="1"/>
</dbReference>
<dbReference type="PANTHER" id="PTHR10590:SF4">
    <property type="entry name" value="SOLUTE CARRIER FAMILY 28 MEMBER 3"/>
    <property type="match status" value="1"/>
</dbReference>
<feature type="transmembrane region" description="Helical" evidence="7">
    <location>
        <begin position="141"/>
        <end position="164"/>
    </location>
</feature>
<dbReference type="Pfam" id="PF07662">
    <property type="entry name" value="Nucleos_tra2_C"/>
    <property type="match status" value="1"/>
</dbReference>
<evidence type="ECO:0000313" key="12">
    <source>
        <dbReference type="Proteomes" id="UP000306585"/>
    </source>
</evidence>
<feature type="domain" description="Nucleoside transporter/FeoB GTPase Gate" evidence="10">
    <location>
        <begin position="101"/>
        <end position="201"/>
    </location>
</feature>
<feature type="transmembrane region" description="Helical" evidence="7">
    <location>
        <begin position="102"/>
        <end position="121"/>
    </location>
</feature>
<feature type="transmembrane region" description="Helical" evidence="7">
    <location>
        <begin position="301"/>
        <end position="318"/>
    </location>
</feature>
<accession>A0A5R9GQI1</accession>
<evidence type="ECO:0000259" key="8">
    <source>
        <dbReference type="Pfam" id="PF01773"/>
    </source>
</evidence>
<keyword evidence="4 7" id="KW-0812">Transmembrane</keyword>
<dbReference type="Proteomes" id="UP000306585">
    <property type="component" value="Unassembled WGS sequence"/>
</dbReference>
<feature type="transmembrane region" description="Helical" evidence="7">
    <location>
        <begin position="176"/>
        <end position="198"/>
    </location>
</feature>
<evidence type="ECO:0000256" key="1">
    <source>
        <dbReference type="ARBA" id="ARBA00004651"/>
    </source>
</evidence>
<keyword evidence="12" id="KW-1185">Reference proteome</keyword>
<dbReference type="InterPro" id="IPR011642">
    <property type="entry name" value="Gate_dom"/>
</dbReference>
<evidence type="ECO:0000256" key="3">
    <source>
        <dbReference type="ARBA" id="ARBA00022475"/>
    </source>
</evidence>
<dbReference type="GO" id="GO:0005886">
    <property type="term" value="C:plasma membrane"/>
    <property type="evidence" value="ECO:0007669"/>
    <property type="project" value="UniProtKB-SubCell"/>
</dbReference>
<dbReference type="GO" id="GO:0005337">
    <property type="term" value="F:nucleoside transmembrane transporter activity"/>
    <property type="evidence" value="ECO:0007669"/>
    <property type="project" value="InterPro"/>
</dbReference>
<gene>
    <name evidence="11" type="ORF">FEF65_04120</name>
</gene>
<dbReference type="Pfam" id="PF07670">
    <property type="entry name" value="Gate"/>
    <property type="match status" value="1"/>
</dbReference>
<reference evidence="11 12" key="1">
    <citation type="journal article" date="2019" name="Appl. Environ. Microbiol.">
        <title>Environmental Evidence and Genomic Insight of Iron-oxidizing Bacteria Preference Towards More Corrosion Resistant Stainless Steel at Higher Salinities.</title>
        <authorList>
            <person name="Garrison C.E."/>
            <person name="Price K.A."/>
            <person name="Field E.K."/>
        </authorList>
    </citation>
    <scope>NUCLEOTIDE SEQUENCE [LARGE SCALE GENOMIC DNA]</scope>
    <source>
        <strain evidence="11 12">P3</strain>
    </source>
</reference>
<evidence type="ECO:0000256" key="5">
    <source>
        <dbReference type="ARBA" id="ARBA00022989"/>
    </source>
</evidence>
<feature type="transmembrane region" description="Helical" evidence="7">
    <location>
        <begin position="357"/>
        <end position="380"/>
    </location>
</feature>
<comment type="caution">
    <text evidence="11">The sequence shown here is derived from an EMBL/GenBank/DDBJ whole genome shotgun (WGS) entry which is preliminary data.</text>
</comment>
<evidence type="ECO:0000313" key="11">
    <source>
        <dbReference type="EMBL" id="TLS68190.1"/>
    </source>
</evidence>
<protein>
    <submittedName>
        <fullName evidence="11">Nucleoside:proton symporter</fullName>
    </submittedName>
</protein>
<dbReference type="InterPro" id="IPR002668">
    <property type="entry name" value="CNT_N_dom"/>
</dbReference>
<dbReference type="GO" id="GO:0015293">
    <property type="term" value="F:symporter activity"/>
    <property type="evidence" value="ECO:0007669"/>
    <property type="project" value="TreeGrafter"/>
</dbReference>
<evidence type="ECO:0000256" key="4">
    <source>
        <dbReference type="ARBA" id="ARBA00022692"/>
    </source>
</evidence>
<dbReference type="Pfam" id="PF01773">
    <property type="entry name" value="Nucleos_tra2_N"/>
    <property type="match status" value="1"/>
</dbReference>
<keyword evidence="5 7" id="KW-1133">Transmembrane helix</keyword>